<keyword evidence="5" id="KW-0804">Transcription</keyword>
<evidence type="ECO:0000259" key="9">
    <source>
        <dbReference type="PROSITE" id="PS51755"/>
    </source>
</evidence>
<dbReference type="InterPro" id="IPR039420">
    <property type="entry name" value="WalR-like"/>
</dbReference>
<dbReference type="InterPro" id="IPR001789">
    <property type="entry name" value="Sig_transdc_resp-reg_receiver"/>
</dbReference>
<dbReference type="Proteomes" id="UP000593910">
    <property type="component" value="Chromosome"/>
</dbReference>
<dbReference type="SUPFAM" id="SSF52172">
    <property type="entry name" value="CheY-like"/>
    <property type="match status" value="1"/>
</dbReference>
<keyword evidence="1 6" id="KW-0597">Phosphoprotein</keyword>
<feature type="DNA-binding region" description="OmpR/PhoB-type" evidence="7">
    <location>
        <begin position="156"/>
        <end position="250"/>
    </location>
</feature>
<dbReference type="CDD" id="cd00383">
    <property type="entry name" value="trans_reg_C"/>
    <property type="match status" value="1"/>
</dbReference>
<evidence type="ECO:0000256" key="7">
    <source>
        <dbReference type="PROSITE-ProRule" id="PRU01091"/>
    </source>
</evidence>
<dbReference type="Pfam" id="PF00072">
    <property type="entry name" value="Response_reg"/>
    <property type="match status" value="1"/>
</dbReference>
<dbReference type="SUPFAM" id="SSF46894">
    <property type="entry name" value="C-terminal effector domain of the bipartite response regulators"/>
    <property type="match status" value="1"/>
</dbReference>
<dbReference type="InterPro" id="IPR016032">
    <property type="entry name" value="Sig_transdc_resp-reg_C-effctor"/>
</dbReference>
<keyword evidence="3" id="KW-0805">Transcription regulation</keyword>
<evidence type="ECO:0000256" key="1">
    <source>
        <dbReference type="ARBA" id="ARBA00022553"/>
    </source>
</evidence>
<evidence type="ECO:0000256" key="3">
    <source>
        <dbReference type="ARBA" id="ARBA00023015"/>
    </source>
</evidence>
<reference evidence="10 11" key="1">
    <citation type="submission" date="2019-06" db="EMBL/GenBank/DDBJ databases">
        <title>Sulfurimonas gotlandica sp. nov., a chemoautotrophic and psychrotolerant epsilonproteobacterium isolated from a pelagic redoxcline, and an emended description of the genus Sulfurimonas.</title>
        <authorList>
            <person name="Wang S."/>
            <person name="Jiang L."/>
            <person name="Shao Z."/>
        </authorList>
    </citation>
    <scope>NUCLEOTIDE SEQUENCE [LARGE SCALE GENOMIC DNA]</scope>
    <source>
        <strain evidence="10 11">B2</strain>
    </source>
</reference>
<keyword evidence="2" id="KW-0902">Two-component regulatory system</keyword>
<dbReference type="PANTHER" id="PTHR48111">
    <property type="entry name" value="REGULATOR OF RPOS"/>
    <property type="match status" value="1"/>
</dbReference>
<dbReference type="Gene3D" id="1.10.10.10">
    <property type="entry name" value="Winged helix-like DNA-binding domain superfamily/Winged helix DNA-binding domain"/>
    <property type="match status" value="1"/>
</dbReference>
<dbReference type="InterPro" id="IPR036388">
    <property type="entry name" value="WH-like_DNA-bd_sf"/>
</dbReference>
<keyword evidence="4 7" id="KW-0238">DNA-binding</keyword>
<evidence type="ECO:0000256" key="6">
    <source>
        <dbReference type="PROSITE-ProRule" id="PRU00169"/>
    </source>
</evidence>
<protein>
    <submittedName>
        <fullName evidence="10">Response regulator transcription factor</fullName>
    </submittedName>
</protein>
<dbReference type="GO" id="GO:0005829">
    <property type="term" value="C:cytosol"/>
    <property type="evidence" value="ECO:0007669"/>
    <property type="project" value="TreeGrafter"/>
</dbReference>
<keyword evidence="11" id="KW-1185">Reference proteome</keyword>
<dbReference type="GO" id="GO:0000976">
    <property type="term" value="F:transcription cis-regulatory region binding"/>
    <property type="evidence" value="ECO:0007669"/>
    <property type="project" value="TreeGrafter"/>
</dbReference>
<dbReference type="Pfam" id="PF00486">
    <property type="entry name" value="Trans_reg_C"/>
    <property type="match status" value="1"/>
</dbReference>
<evidence type="ECO:0000313" key="10">
    <source>
        <dbReference type="EMBL" id="QOP40846.1"/>
    </source>
</evidence>
<dbReference type="SMART" id="SM00862">
    <property type="entry name" value="Trans_reg_C"/>
    <property type="match status" value="1"/>
</dbReference>
<proteinExistence type="predicted"/>
<dbReference type="PANTHER" id="PTHR48111:SF1">
    <property type="entry name" value="TWO-COMPONENT RESPONSE REGULATOR ORR33"/>
    <property type="match status" value="1"/>
</dbReference>
<evidence type="ECO:0000256" key="5">
    <source>
        <dbReference type="ARBA" id="ARBA00023163"/>
    </source>
</evidence>
<feature type="modified residue" description="4-aspartylphosphate" evidence="6">
    <location>
        <position position="56"/>
    </location>
</feature>
<sequence>MNTKDKILVVEDDEITSLNLNISLQKHGYSVVGVCDNIEQAKIKISTHRPSVVIIDISLQESDDGIELAKYIKENYNIPFIYLTSYTDDEIITRAKVTEPYGYIVKPFDPNSLHATIQMALFKFQVENERKNDIDTLKVDKMNLEKMLYAKRSSDEPIVPFGDNYHLDISICETFYQGKKLKLTKKENAFLRLLVAQLGSVVTFEQAVNYVWEDKGATENSVRTLVWRLRNKLETDIIKNASGIGYYIEE</sequence>
<dbReference type="GO" id="GO:0000156">
    <property type="term" value="F:phosphorelay response regulator activity"/>
    <property type="evidence" value="ECO:0007669"/>
    <property type="project" value="TreeGrafter"/>
</dbReference>
<dbReference type="PROSITE" id="PS51755">
    <property type="entry name" value="OMPR_PHOB"/>
    <property type="match status" value="1"/>
</dbReference>
<evidence type="ECO:0000256" key="4">
    <source>
        <dbReference type="ARBA" id="ARBA00023125"/>
    </source>
</evidence>
<dbReference type="Gene3D" id="3.40.50.2300">
    <property type="match status" value="1"/>
</dbReference>
<dbReference type="GO" id="GO:0032993">
    <property type="term" value="C:protein-DNA complex"/>
    <property type="evidence" value="ECO:0007669"/>
    <property type="project" value="TreeGrafter"/>
</dbReference>
<organism evidence="10 11">
    <name type="scientific">Sulfurimonas marina</name>
    <dbReference type="NCBI Taxonomy" id="2590551"/>
    <lineage>
        <taxon>Bacteria</taxon>
        <taxon>Pseudomonadati</taxon>
        <taxon>Campylobacterota</taxon>
        <taxon>Epsilonproteobacteria</taxon>
        <taxon>Campylobacterales</taxon>
        <taxon>Sulfurimonadaceae</taxon>
        <taxon>Sulfurimonas</taxon>
    </lineage>
</organism>
<dbReference type="EMBL" id="CP041165">
    <property type="protein sequence ID" value="QOP40846.1"/>
    <property type="molecule type" value="Genomic_DNA"/>
</dbReference>
<gene>
    <name evidence="10" type="ORF">FJR03_03465</name>
</gene>
<dbReference type="KEGG" id="smax:FJR03_03465"/>
<dbReference type="CDD" id="cd17534">
    <property type="entry name" value="REC_DC-like"/>
    <property type="match status" value="1"/>
</dbReference>
<dbReference type="AlphaFoldDB" id="A0A7M1ATZ0"/>
<dbReference type="GO" id="GO:0006355">
    <property type="term" value="P:regulation of DNA-templated transcription"/>
    <property type="evidence" value="ECO:0007669"/>
    <property type="project" value="InterPro"/>
</dbReference>
<dbReference type="PROSITE" id="PS50110">
    <property type="entry name" value="RESPONSE_REGULATORY"/>
    <property type="match status" value="1"/>
</dbReference>
<accession>A0A7M1ATZ0</accession>
<dbReference type="InterPro" id="IPR011006">
    <property type="entry name" value="CheY-like_superfamily"/>
</dbReference>
<feature type="domain" description="Response regulatory" evidence="8">
    <location>
        <begin position="6"/>
        <end position="121"/>
    </location>
</feature>
<name>A0A7M1ATZ0_9BACT</name>
<evidence type="ECO:0000259" key="8">
    <source>
        <dbReference type="PROSITE" id="PS50110"/>
    </source>
</evidence>
<evidence type="ECO:0000256" key="2">
    <source>
        <dbReference type="ARBA" id="ARBA00023012"/>
    </source>
</evidence>
<dbReference type="RefSeq" id="WP_193114268.1">
    <property type="nucleotide sequence ID" value="NZ_CP041165.1"/>
</dbReference>
<evidence type="ECO:0000313" key="11">
    <source>
        <dbReference type="Proteomes" id="UP000593910"/>
    </source>
</evidence>
<dbReference type="SMART" id="SM00448">
    <property type="entry name" value="REC"/>
    <property type="match status" value="1"/>
</dbReference>
<feature type="domain" description="OmpR/PhoB-type" evidence="9">
    <location>
        <begin position="156"/>
        <end position="250"/>
    </location>
</feature>
<dbReference type="InterPro" id="IPR001867">
    <property type="entry name" value="OmpR/PhoB-type_DNA-bd"/>
</dbReference>